<dbReference type="SUPFAM" id="SSF52540">
    <property type="entry name" value="P-loop containing nucleoside triphosphate hydrolases"/>
    <property type="match status" value="1"/>
</dbReference>
<proteinExistence type="predicted"/>
<sequence length="604" mass="65429">MNSRAFRHAELLDSYGLKRGRAAMLSVAADSLTLLSGSKIAFERSGVTAIAGANNCGKSTLLRQLQMKLTGTGALHEPMLVTEVESAVSGTMHDLVDWLCQNAVLVAEASSSSQPAFHYMGTAMPLDTLRMYVDNSPSEFQLSIAPQLFVQHMTATQRDVSGAGRKNNVLDPATHPLHRLAEDQELMEELNRLTKKILGKTLVLDKENHVILLRVNDSGTTLPPADGDPIEYQIELNKLPRLEEQGDGMRSLLGVLIPVVTATYPVVIVDEPEAFLHPPQSFALGQELGRIAAQKGVQVILATHDRNLLAGLLNSQSSLSVVRLVRDEGGTVAHQLKSSELKAIWDDPVLKYTNVLDGLFHELVVLAENERDCRFYEAALDVRDPEQHSDEVSELPATDVLFVPTSGTGGISKIAGALRALKVPVVVSPDLDVLDNDVVLKKIVESLGGSWDELAEDWKSVSSAVNDANYPQLVTSVNQQLSGVMDSILAEDAMAPYNNENRRRIKEALGATLRPWEAVKKFGVEGLMVTSNLPDAVTRLVSGLRARGVVVVHKGELESFGHSLGVPKGRGWLPAALERGLHSGSEVQEHITQLLAAGNVSLKN</sequence>
<accession>A0AB39YKR0</accession>
<organism evidence="2">
    <name type="scientific">Paenarthrobacter sp. AMU7</name>
    <dbReference type="NCBI Taxonomy" id="3162492"/>
    <lineage>
        <taxon>Bacteria</taxon>
        <taxon>Bacillati</taxon>
        <taxon>Actinomycetota</taxon>
        <taxon>Actinomycetes</taxon>
        <taxon>Micrococcales</taxon>
        <taxon>Micrococcaceae</taxon>
        <taxon>Paenarthrobacter</taxon>
    </lineage>
</organism>
<dbReference type="RefSeq" id="WP_369744457.1">
    <property type="nucleotide sequence ID" value="NZ_CP165735.1"/>
</dbReference>
<gene>
    <name evidence="2" type="ORF">ABQM86_11540</name>
</gene>
<feature type="domain" description="AAA+ ATPase" evidence="1">
    <location>
        <begin position="44"/>
        <end position="328"/>
    </location>
</feature>
<dbReference type="SMART" id="SM00382">
    <property type="entry name" value="AAA"/>
    <property type="match status" value="1"/>
</dbReference>
<dbReference type="PANTHER" id="PTHR43581:SF2">
    <property type="entry name" value="EXCINUCLEASE ATPASE SUBUNIT"/>
    <property type="match status" value="1"/>
</dbReference>
<dbReference type="PANTHER" id="PTHR43581">
    <property type="entry name" value="ATP/GTP PHOSPHATASE"/>
    <property type="match status" value="1"/>
</dbReference>
<dbReference type="CDD" id="cd00267">
    <property type="entry name" value="ABC_ATPase"/>
    <property type="match status" value="1"/>
</dbReference>
<dbReference type="Pfam" id="PF13304">
    <property type="entry name" value="AAA_21"/>
    <property type="match status" value="1"/>
</dbReference>
<dbReference type="AlphaFoldDB" id="A0AB39YKR0"/>
<evidence type="ECO:0000313" key="2">
    <source>
        <dbReference type="EMBL" id="XDV69627.1"/>
    </source>
</evidence>
<dbReference type="InterPro" id="IPR003593">
    <property type="entry name" value="AAA+_ATPase"/>
</dbReference>
<dbReference type="InterPro" id="IPR027417">
    <property type="entry name" value="P-loop_NTPase"/>
</dbReference>
<protein>
    <submittedName>
        <fullName evidence="2">AAA family ATPase</fullName>
    </submittedName>
</protein>
<evidence type="ECO:0000259" key="1">
    <source>
        <dbReference type="SMART" id="SM00382"/>
    </source>
</evidence>
<dbReference type="InterPro" id="IPR051396">
    <property type="entry name" value="Bact_Antivir_Def_Nuclease"/>
</dbReference>
<dbReference type="EMBL" id="CP165735">
    <property type="protein sequence ID" value="XDV69627.1"/>
    <property type="molecule type" value="Genomic_DNA"/>
</dbReference>
<dbReference type="GO" id="GO:0016887">
    <property type="term" value="F:ATP hydrolysis activity"/>
    <property type="evidence" value="ECO:0007669"/>
    <property type="project" value="InterPro"/>
</dbReference>
<name>A0AB39YKR0_9MICC</name>
<dbReference type="InterPro" id="IPR003959">
    <property type="entry name" value="ATPase_AAA_core"/>
</dbReference>
<dbReference type="GO" id="GO:0005524">
    <property type="term" value="F:ATP binding"/>
    <property type="evidence" value="ECO:0007669"/>
    <property type="project" value="InterPro"/>
</dbReference>
<dbReference type="Gene3D" id="3.40.50.300">
    <property type="entry name" value="P-loop containing nucleotide triphosphate hydrolases"/>
    <property type="match status" value="1"/>
</dbReference>
<reference evidence="2" key="1">
    <citation type="submission" date="2024-07" db="EMBL/GenBank/DDBJ databases">
        <authorList>
            <person name="Li J."/>
            <person name="Wei H."/>
            <person name="Ma J."/>
        </authorList>
    </citation>
    <scope>NUCLEOTIDE SEQUENCE</scope>
    <source>
        <strain evidence="2">AMU7</strain>
    </source>
</reference>